<name>A0ABQ1V6K3_9BACT</name>
<organism evidence="3 4">
    <name type="scientific">Echinicola rosea</name>
    <dbReference type="NCBI Taxonomy" id="1807691"/>
    <lineage>
        <taxon>Bacteria</taxon>
        <taxon>Pseudomonadati</taxon>
        <taxon>Bacteroidota</taxon>
        <taxon>Cytophagia</taxon>
        <taxon>Cytophagales</taxon>
        <taxon>Cyclobacteriaceae</taxon>
        <taxon>Echinicola</taxon>
    </lineage>
</organism>
<accession>A0ABQ1V6K3</accession>
<gene>
    <name evidence="3" type="ORF">GCM10011339_32350</name>
</gene>
<dbReference type="CDD" id="cd00616">
    <property type="entry name" value="AHBA_syn"/>
    <property type="match status" value="1"/>
</dbReference>
<comment type="caution">
    <text evidence="3">The sequence shown here is derived from an EMBL/GenBank/DDBJ whole genome shotgun (WGS) entry which is preliminary data.</text>
</comment>
<dbReference type="RefSeq" id="WP_137400762.1">
    <property type="nucleotide sequence ID" value="NZ_BMIU01000018.1"/>
</dbReference>
<dbReference type="InterPro" id="IPR015422">
    <property type="entry name" value="PyrdxlP-dep_Trfase_small"/>
</dbReference>
<proteinExistence type="inferred from homology"/>
<dbReference type="Gene3D" id="3.40.640.10">
    <property type="entry name" value="Type I PLP-dependent aspartate aminotransferase-like (Major domain)"/>
    <property type="match status" value="1"/>
</dbReference>
<dbReference type="InterPro" id="IPR015424">
    <property type="entry name" value="PyrdxlP-dep_Trfase"/>
</dbReference>
<keyword evidence="3" id="KW-0808">Transferase</keyword>
<dbReference type="PANTHER" id="PTHR30244">
    <property type="entry name" value="TRANSAMINASE"/>
    <property type="match status" value="1"/>
</dbReference>
<dbReference type="PIRSF" id="PIRSF000390">
    <property type="entry name" value="PLP_StrS"/>
    <property type="match status" value="1"/>
</dbReference>
<dbReference type="Gene3D" id="3.90.1150.10">
    <property type="entry name" value="Aspartate Aminotransferase, domain 1"/>
    <property type="match status" value="1"/>
</dbReference>
<keyword evidence="2" id="KW-0663">Pyridoxal phosphate</keyword>
<reference evidence="4" key="1">
    <citation type="journal article" date="2019" name="Int. J. Syst. Evol. Microbiol.">
        <title>The Global Catalogue of Microorganisms (GCM) 10K type strain sequencing project: providing services to taxonomists for standard genome sequencing and annotation.</title>
        <authorList>
            <consortium name="The Broad Institute Genomics Platform"/>
            <consortium name="The Broad Institute Genome Sequencing Center for Infectious Disease"/>
            <person name="Wu L."/>
            <person name="Ma J."/>
        </authorList>
    </citation>
    <scope>NUCLEOTIDE SEQUENCE [LARGE SCALE GENOMIC DNA]</scope>
    <source>
        <strain evidence="4">CGMCC 1.15407</strain>
    </source>
</reference>
<dbReference type="Pfam" id="PF01041">
    <property type="entry name" value="DegT_DnrJ_EryC1"/>
    <property type="match status" value="1"/>
</dbReference>
<evidence type="ECO:0000256" key="1">
    <source>
        <dbReference type="ARBA" id="ARBA00037999"/>
    </source>
</evidence>
<dbReference type="InterPro" id="IPR000653">
    <property type="entry name" value="DegT/StrS_aminotransferase"/>
</dbReference>
<evidence type="ECO:0000313" key="4">
    <source>
        <dbReference type="Proteomes" id="UP000647339"/>
    </source>
</evidence>
<dbReference type="SUPFAM" id="SSF53383">
    <property type="entry name" value="PLP-dependent transferases"/>
    <property type="match status" value="1"/>
</dbReference>
<sequence length="379" mass="42389">MPRIKLSEPIFNEDITGQVRDALACKEVGYQGAYIESFRRELQEYLSFSNVGLYSSGTASIHLALKLADVQTGDEVLCQSLTFSASANPIKYLNANPVFIGSEKETWNMCPKFLEEALEDRKKKGKRVKAIIPVHVFGMPANMNDLIPIAQHYGVPIIEDAAEALGASVGGQYCGTIGEYGIFSFNANKIITAGGGGALLAKDNEKIKEANFFALQAKDSAPHYEHSQLGYNYAFSNLNAILGCSQMEQLEGKINKRRAIFDWYYSFLSDHEIGFQMGTGNMRSSRWLTAVMLPHEEQAVGLRHFLEERNIESRPVWKPMHLQPFYSSYPYFGDRTEEGFFKRGLCLPSGNGLTLEDVSLVSSYILEFQQRTYNVSTSI</sequence>
<evidence type="ECO:0000313" key="3">
    <source>
        <dbReference type="EMBL" id="GGF41345.1"/>
    </source>
</evidence>
<keyword evidence="4" id="KW-1185">Reference proteome</keyword>
<protein>
    <submittedName>
        <fullName evidence="3">Pyridoxal phosphate-dependent aminotransferase</fullName>
    </submittedName>
</protein>
<keyword evidence="3" id="KW-0032">Aminotransferase</keyword>
<dbReference type="PANTHER" id="PTHR30244:SF34">
    <property type="entry name" value="DTDP-4-AMINO-4,6-DIDEOXYGALACTOSE TRANSAMINASE"/>
    <property type="match status" value="1"/>
</dbReference>
<evidence type="ECO:0000256" key="2">
    <source>
        <dbReference type="RuleBase" id="RU004508"/>
    </source>
</evidence>
<dbReference type="InterPro" id="IPR015421">
    <property type="entry name" value="PyrdxlP-dep_Trfase_major"/>
</dbReference>
<comment type="similarity">
    <text evidence="1 2">Belongs to the DegT/DnrJ/EryC1 family.</text>
</comment>
<dbReference type="GO" id="GO:0008483">
    <property type="term" value="F:transaminase activity"/>
    <property type="evidence" value="ECO:0007669"/>
    <property type="project" value="UniProtKB-KW"/>
</dbReference>
<dbReference type="EMBL" id="BMIU01000018">
    <property type="protein sequence ID" value="GGF41345.1"/>
    <property type="molecule type" value="Genomic_DNA"/>
</dbReference>
<dbReference type="Proteomes" id="UP000647339">
    <property type="component" value="Unassembled WGS sequence"/>
</dbReference>